<evidence type="ECO:0000256" key="1">
    <source>
        <dbReference type="ARBA" id="ARBA00022679"/>
    </source>
</evidence>
<evidence type="ECO:0000259" key="3">
    <source>
        <dbReference type="Pfam" id="PF02782"/>
    </source>
</evidence>
<accession>X1K3P1</accession>
<dbReference type="InterPro" id="IPR050406">
    <property type="entry name" value="FGGY_Carb_Kinase"/>
</dbReference>
<dbReference type="InterPro" id="IPR018485">
    <property type="entry name" value="FGGY_C"/>
</dbReference>
<dbReference type="SUPFAM" id="SSF53067">
    <property type="entry name" value="Actin-like ATPase domain"/>
    <property type="match status" value="1"/>
</dbReference>
<evidence type="ECO:0000256" key="2">
    <source>
        <dbReference type="ARBA" id="ARBA00022777"/>
    </source>
</evidence>
<dbReference type="Pfam" id="PF02782">
    <property type="entry name" value="FGGY_C"/>
    <property type="match status" value="1"/>
</dbReference>
<reference evidence="4" key="1">
    <citation type="journal article" date="2014" name="Front. Microbiol.">
        <title>High frequency of phylogenetically diverse reductive dehalogenase-homologous genes in deep subseafloor sedimentary metagenomes.</title>
        <authorList>
            <person name="Kawai M."/>
            <person name="Futagami T."/>
            <person name="Toyoda A."/>
            <person name="Takaki Y."/>
            <person name="Nishi S."/>
            <person name="Hori S."/>
            <person name="Arai W."/>
            <person name="Tsubouchi T."/>
            <person name="Morono Y."/>
            <person name="Uchiyama I."/>
            <person name="Ito T."/>
            <person name="Fujiyama A."/>
            <person name="Inagaki F."/>
            <person name="Takami H."/>
        </authorList>
    </citation>
    <scope>NUCLEOTIDE SEQUENCE</scope>
    <source>
        <strain evidence="4">Expedition CK06-06</strain>
    </source>
</reference>
<organism evidence="4">
    <name type="scientific">marine sediment metagenome</name>
    <dbReference type="NCBI Taxonomy" id="412755"/>
    <lineage>
        <taxon>unclassified sequences</taxon>
        <taxon>metagenomes</taxon>
        <taxon>ecological metagenomes</taxon>
    </lineage>
</organism>
<comment type="caution">
    <text evidence="4">The sequence shown here is derived from an EMBL/GenBank/DDBJ whole genome shotgun (WGS) entry which is preliminary data.</text>
</comment>
<dbReference type="PANTHER" id="PTHR43095:SF5">
    <property type="entry name" value="XYLULOSE KINASE"/>
    <property type="match status" value="1"/>
</dbReference>
<sequence length="264" mass="29711">GSIREGIAADILGTAEIFGVTLENRKTALDIKPSHFACYCHVVPGRFWLMSLNQTCGLLLKWYRDTFGEKETEEAKKRGEDSFSFIINQAKRSPANAVILPHLVGSGTPWIDAESQGAILGLTINTDKSDIIRAILEAPAYEQKVNLDFFKRFSLPIKEIRATGGGTKSKIWLQIRADILNETITTVHTNEASCLGAAILAQYALGKYSSLEEAVDQMVRVKIRIFPKRTYRDDYELRYKVFTKIYPALKQINHLMSAIQQARR</sequence>
<protein>
    <recommendedName>
        <fullName evidence="3">Carbohydrate kinase FGGY C-terminal domain-containing protein</fullName>
    </recommendedName>
</protein>
<proteinExistence type="predicted"/>
<keyword evidence="1" id="KW-0808">Transferase</keyword>
<dbReference type="EMBL" id="BARV01000723">
    <property type="protein sequence ID" value="GAI01622.1"/>
    <property type="molecule type" value="Genomic_DNA"/>
</dbReference>
<dbReference type="PANTHER" id="PTHR43095">
    <property type="entry name" value="SUGAR KINASE"/>
    <property type="match status" value="1"/>
</dbReference>
<dbReference type="Gene3D" id="3.30.420.40">
    <property type="match status" value="1"/>
</dbReference>
<gene>
    <name evidence="4" type="ORF">S06H3_02466</name>
</gene>
<evidence type="ECO:0000313" key="4">
    <source>
        <dbReference type="EMBL" id="GAI01622.1"/>
    </source>
</evidence>
<dbReference type="GO" id="GO:0016301">
    <property type="term" value="F:kinase activity"/>
    <property type="evidence" value="ECO:0007669"/>
    <property type="project" value="UniProtKB-KW"/>
</dbReference>
<keyword evidence="2" id="KW-0418">Kinase</keyword>
<dbReference type="PROSITE" id="PS00445">
    <property type="entry name" value="FGGY_KINASES_2"/>
    <property type="match status" value="1"/>
</dbReference>
<dbReference type="GO" id="GO:0005975">
    <property type="term" value="P:carbohydrate metabolic process"/>
    <property type="evidence" value="ECO:0007669"/>
    <property type="project" value="InterPro"/>
</dbReference>
<dbReference type="AlphaFoldDB" id="X1K3P1"/>
<name>X1K3P1_9ZZZZ</name>
<dbReference type="InterPro" id="IPR043129">
    <property type="entry name" value="ATPase_NBD"/>
</dbReference>
<dbReference type="InterPro" id="IPR018483">
    <property type="entry name" value="Carb_kinase_FGGY_CS"/>
</dbReference>
<feature type="domain" description="Carbohydrate kinase FGGY C-terminal" evidence="3">
    <location>
        <begin position="11"/>
        <end position="204"/>
    </location>
</feature>
<feature type="non-terminal residue" evidence="4">
    <location>
        <position position="1"/>
    </location>
</feature>
<dbReference type="GO" id="GO:0016773">
    <property type="term" value="F:phosphotransferase activity, alcohol group as acceptor"/>
    <property type="evidence" value="ECO:0007669"/>
    <property type="project" value="InterPro"/>
</dbReference>